<comment type="caution">
    <text evidence="2">The sequence shown here is derived from an EMBL/GenBank/DDBJ whole genome shotgun (WGS) entry which is preliminary data.</text>
</comment>
<dbReference type="PANTHER" id="PTHR47027:SF30">
    <property type="entry name" value="THAP-TYPE DOMAIN-CONTAINING PROTEIN"/>
    <property type="match status" value="1"/>
</dbReference>
<keyword evidence="3" id="KW-1185">Reference proteome</keyword>
<dbReference type="Proteomes" id="UP000565441">
    <property type="component" value="Unassembled WGS sequence"/>
</dbReference>
<evidence type="ECO:0000313" key="2">
    <source>
        <dbReference type="EMBL" id="KAF5375548.1"/>
    </source>
</evidence>
<dbReference type="CDD" id="cd01650">
    <property type="entry name" value="RT_nLTR_like"/>
    <property type="match status" value="1"/>
</dbReference>
<organism evidence="2 3">
    <name type="scientific">Tricholomella constricta</name>
    <dbReference type="NCBI Taxonomy" id="117010"/>
    <lineage>
        <taxon>Eukaryota</taxon>
        <taxon>Fungi</taxon>
        <taxon>Dikarya</taxon>
        <taxon>Basidiomycota</taxon>
        <taxon>Agaricomycotina</taxon>
        <taxon>Agaricomycetes</taxon>
        <taxon>Agaricomycetidae</taxon>
        <taxon>Agaricales</taxon>
        <taxon>Tricholomatineae</taxon>
        <taxon>Lyophyllaceae</taxon>
        <taxon>Tricholomella</taxon>
    </lineage>
</organism>
<name>A0A8H5LZR9_9AGAR</name>
<dbReference type="OrthoDB" id="2940247at2759"/>
<dbReference type="InterPro" id="IPR000477">
    <property type="entry name" value="RT_dom"/>
</dbReference>
<protein>
    <recommendedName>
        <fullName evidence="1">Reverse transcriptase domain-containing protein</fullName>
    </recommendedName>
</protein>
<evidence type="ECO:0000313" key="3">
    <source>
        <dbReference type="Proteomes" id="UP000565441"/>
    </source>
</evidence>
<gene>
    <name evidence="2" type="ORF">D9615_009134</name>
</gene>
<dbReference type="PANTHER" id="PTHR47027">
    <property type="entry name" value="REVERSE TRANSCRIPTASE DOMAIN-CONTAINING PROTEIN"/>
    <property type="match status" value="1"/>
</dbReference>
<accession>A0A8H5LZR9</accession>
<sequence length="624" mass="70779">MCIDSRRTPGPWLYTVLVGILKRRGTPANPKDYRLVGLESCLLKFLTLIVDKRLRDWAECNHILPDTQNGFRPGYRTNNNSFILRCAIERARAQGKSLYIAFMDLEHAFPSTDLPTLWTKLYSKGVSGPIFDWLHTLYADMNYVVRHGGSVSAPFQSLLGLLTGDTASPALWNIYFSDLLIPDHADDIALHGRLVSHVEQADDVVLFSMSPGGLQFKVDGLQRWCSVNRMLISALKSRWSLARASTRVHDSTVITVAGVPIKFVTDYTYVGITFDFASSSMFRHHTSTKASAARSISGATFTIDSFVGVIPPTVGRQLYMARIDPHLIHGCEVILDVDRAALNELENVQRTFLRRLLHLSARSVLHPLYTETGLMPVKYRRIILAVGYLNSVLRLPPTCLAHAALMDSFALARTHPHDRLPSWVKDLVKVCAGLPEPVLVNIDTLSSAEDLTPAIELSVKTYLQACWDNSAKLIFCARNHDITRRRLQPYLKIPDPRHRHALTQLLLGDHPFAVEQLRRQRFSRHRIERHQRLCRFCTTAVEDEIHALFSCRSNYRLVVARERFLQTLFHQEPNLRVFFRSSPAINFVDSLVNRTATLKPFAAYVYEVFQIFDEVPLLITVPSL</sequence>
<reference evidence="2 3" key="1">
    <citation type="journal article" date="2020" name="ISME J.">
        <title>Uncovering the hidden diversity of litter-decomposition mechanisms in mushroom-forming fungi.</title>
        <authorList>
            <person name="Floudas D."/>
            <person name="Bentzer J."/>
            <person name="Ahren D."/>
            <person name="Johansson T."/>
            <person name="Persson P."/>
            <person name="Tunlid A."/>
        </authorList>
    </citation>
    <scope>NUCLEOTIDE SEQUENCE [LARGE SCALE GENOMIC DNA]</scope>
    <source>
        <strain evidence="2 3">CBS 661.87</strain>
    </source>
</reference>
<dbReference type="Pfam" id="PF00078">
    <property type="entry name" value="RVT_1"/>
    <property type="match status" value="1"/>
</dbReference>
<proteinExistence type="predicted"/>
<evidence type="ECO:0000259" key="1">
    <source>
        <dbReference type="Pfam" id="PF00078"/>
    </source>
</evidence>
<dbReference type="EMBL" id="JAACJP010000033">
    <property type="protein sequence ID" value="KAF5375548.1"/>
    <property type="molecule type" value="Genomic_DNA"/>
</dbReference>
<feature type="domain" description="Reverse transcriptase" evidence="1">
    <location>
        <begin position="30"/>
        <end position="250"/>
    </location>
</feature>
<dbReference type="AlphaFoldDB" id="A0A8H5LZR9"/>